<dbReference type="EC" id="3.6.1.58" evidence="13"/>
<evidence type="ECO:0000256" key="9">
    <source>
        <dbReference type="ARBA" id="ARBA00050338"/>
    </source>
</evidence>
<comment type="cofactor">
    <cofactor evidence="1">
        <name>Mn(2+)</name>
        <dbReference type="ChEBI" id="CHEBI:29035"/>
    </cofactor>
</comment>
<evidence type="ECO:0000256" key="12">
    <source>
        <dbReference type="ARBA" id="ARBA00056193"/>
    </source>
</evidence>
<keyword evidence="6" id="KW-0460">Magnesium</keyword>
<dbReference type="InterPro" id="IPR015797">
    <property type="entry name" value="NUDIX_hydrolase-like_dom_sf"/>
</dbReference>
<dbReference type="AlphaFoldDB" id="A0AA97KBF5"/>
<accession>A0AA97KBF5</accession>
<evidence type="ECO:0000256" key="14">
    <source>
        <dbReference type="ARBA" id="ARBA00071481"/>
    </source>
</evidence>
<protein>
    <recommendedName>
        <fullName evidence="14">8-oxo-dGDP phosphatase NUDT18</fullName>
        <ecNumber evidence="13">3.6.1.58</ecNumber>
    </recommendedName>
    <alternativeName>
        <fullName evidence="17">2-hydroxy-dADP phosphatase</fullName>
    </alternativeName>
    <alternativeName>
        <fullName evidence="15">7,8-dihydro-8-oxoguanine phosphatase</fullName>
    </alternativeName>
    <alternativeName>
        <fullName evidence="16">Nucleoside diphosphate-linked moiety X motif 18</fullName>
    </alternativeName>
</protein>
<evidence type="ECO:0000256" key="16">
    <source>
        <dbReference type="ARBA" id="ARBA00080473"/>
    </source>
</evidence>
<dbReference type="RefSeq" id="XP_054853918.1">
    <property type="nucleotide sequence ID" value="XM_054997943.1"/>
</dbReference>
<evidence type="ECO:0000256" key="19">
    <source>
        <dbReference type="SAM" id="MobiDB-lite"/>
    </source>
</evidence>
<dbReference type="GO" id="GO:0044716">
    <property type="term" value="F:8-oxo-GDP phosphatase activity"/>
    <property type="evidence" value="ECO:0007669"/>
    <property type="project" value="TreeGrafter"/>
</dbReference>
<dbReference type="GO" id="GO:0044715">
    <property type="term" value="F:8-oxo-dGDP phosphatase activity"/>
    <property type="evidence" value="ECO:0007669"/>
    <property type="project" value="TreeGrafter"/>
</dbReference>
<name>A0AA97KBF5_EUBMA</name>
<dbReference type="InterPro" id="IPR000086">
    <property type="entry name" value="NUDIX_hydrolase_dom"/>
</dbReference>
<dbReference type="PANTHER" id="PTHR22769">
    <property type="entry name" value="MUTT/NUDIX HYDROLASE"/>
    <property type="match status" value="1"/>
</dbReference>
<dbReference type="Proteomes" id="UP001190640">
    <property type="component" value="Chromosome 14"/>
</dbReference>
<sequence length="321" mass="35794">MAEEELESLLSGKGWPVPEQGDAGPPPPLRPVCLRKDTCYVVMAVLLNEKKEVLVMQEAKPECHGMWYLPAGRMEPRETIAEAMQREVKEETGLECQPLTLLAVEERGPVWLRFVFLAKPTGGTLKSLKDADAESLQAQWWDRKSALPLRARDILPLIDLALQYQSDPCHPPTLPTELPCAVICQRLLAIFTDSNGALWVLLGRESFPHLPIAVSSLSPSQLGRGLLVAVHQFLQECLLLPRVVVQVQGLLGLEHLGKDPGQSDGICLNTVLTIGDTDQCSKEKPPELRSKAFFWWKVKDEDLKNRILHRLNTSAFIPIHS</sequence>
<comment type="function">
    <text evidence="12">Mediates the hydrolysis of oxidized nucleoside diphosphate derivatives. Hydrolyzes 8-oxo-7,8-dihydroguanine (8-oxo-Gua)-containing deoxyribo- and ribonucleoside diphosphates to the monophosphates. Hydrolyzes 8-oxo-dGDP and 8-oxo-GDP with the same efficiencies. Also hydrolyzes 8-OH-dADP and 2-OH-dADP. Exhibited no or minimal hydrolysis activity against 8-oxo-dGTP, 8-oxo-GTP, dGTP, GTP, dGDP and GDP. Probably removes oxidized guanine nucleotides from both the DNA and RNA precursor pools.</text>
</comment>
<dbReference type="CDD" id="cd04671">
    <property type="entry name" value="NUDIX_8DGDPP_Nudt18"/>
    <property type="match status" value="1"/>
</dbReference>
<evidence type="ECO:0000256" key="2">
    <source>
        <dbReference type="ARBA" id="ARBA00001946"/>
    </source>
</evidence>
<proteinExistence type="inferred from homology"/>
<dbReference type="PROSITE" id="PS00893">
    <property type="entry name" value="NUDIX_BOX"/>
    <property type="match status" value="1"/>
</dbReference>
<feature type="domain" description="Nudix hydrolase" evidence="20">
    <location>
        <begin position="37"/>
        <end position="162"/>
    </location>
</feature>
<evidence type="ECO:0000259" key="20">
    <source>
        <dbReference type="PROSITE" id="PS51462"/>
    </source>
</evidence>
<dbReference type="GeneID" id="129342263"/>
<evidence type="ECO:0000256" key="10">
    <source>
        <dbReference type="ARBA" id="ARBA00051185"/>
    </source>
</evidence>
<evidence type="ECO:0000256" key="11">
    <source>
        <dbReference type="ARBA" id="ARBA00052843"/>
    </source>
</evidence>
<organism evidence="21 22">
    <name type="scientific">Eublepharis macularius</name>
    <name type="common">Leopard gecko</name>
    <name type="synonym">Cyrtodactylus macularius</name>
    <dbReference type="NCBI Taxonomy" id="481883"/>
    <lineage>
        <taxon>Eukaryota</taxon>
        <taxon>Metazoa</taxon>
        <taxon>Chordata</taxon>
        <taxon>Craniata</taxon>
        <taxon>Vertebrata</taxon>
        <taxon>Euteleostomi</taxon>
        <taxon>Lepidosauria</taxon>
        <taxon>Squamata</taxon>
        <taxon>Bifurcata</taxon>
        <taxon>Gekkota</taxon>
        <taxon>Eublepharidae</taxon>
        <taxon>Eublepharinae</taxon>
        <taxon>Eublepharis</taxon>
    </lineage>
</organism>
<keyword evidence="5 18" id="KW-0378">Hydrolase</keyword>
<dbReference type="InterPro" id="IPR020084">
    <property type="entry name" value="NUDIX_hydrolase_CS"/>
</dbReference>
<dbReference type="SUPFAM" id="SSF55811">
    <property type="entry name" value="Nudix"/>
    <property type="match status" value="1"/>
</dbReference>
<keyword evidence="7" id="KW-0464">Manganese</keyword>
<evidence type="ECO:0000256" key="4">
    <source>
        <dbReference type="ARBA" id="ARBA00022723"/>
    </source>
</evidence>
<dbReference type="CTD" id="79873"/>
<comment type="catalytic activity">
    <reaction evidence="10">
        <text>8-oxo-GDP + H2O = 8-oxo-GMP + phosphate + H(+)</text>
        <dbReference type="Rhea" id="RHEA:62356"/>
        <dbReference type="ChEBI" id="CHEBI:15377"/>
        <dbReference type="ChEBI" id="CHEBI:15378"/>
        <dbReference type="ChEBI" id="CHEBI:43474"/>
        <dbReference type="ChEBI" id="CHEBI:143554"/>
        <dbReference type="ChEBI" id="CHEBI:145694"/>
        <dbReference type="EC" id="3.6.1.58"/>
    </reaction>
    <physiologicalReaction direction="left-to-right" evidence="10">
        <dbReference type="Rhea" id="RHEA:62357"/>
    </physiologicalReaction>
</comment>
<evidence type="ECO:0000256" key="6">
    <source>
        <dbReference type="ARBA" id="ARBA00022842"/>
    </source>
</evidence>
<dbReference type="Gene3D" id="3.90.79.10">
    <property type="entry name" value="Nucleoside Triphosphate Pyrophosphohydrolase"/>
    <property type="match status" value="1"/>
</dbReference>
<keyword evidence="4" id="KW-0479">Metal-binding</keyword>
<comment type="catalytic activity">
    <reaction evidence="11">
        <text>2-oxo-dADP + H2O = 2-oxo-dAMP + phosphate + H(+)</text>
        <dbReference type="Rhea" id="RHEA:35223"/>
        <dbReference type="ChEBI" id="CHEBI:15377"/>
        <dbReference type="ChEBI" id="CHEBI:15378"/>
        <dbReference type="ChEBI" id="CHEBI:43474"/>
        <dbReference type="ChEBI" id="CHEBI:63212"/>
        <dbReference type="ChEBI" id="CHEBI:71363"/>
    </reaction>
    <physiologicalReaction direction="left-to-right" evidence="11">
        <dbReference type="Rhea" id="RHEA:35224"/>
    </physiologicalReaction>
</comment>
<dbReference type="GO" id="GO:0046872">
    <property type="term" value="F:metal ion binding"/>
    <property type="evidence" value="ECO:0007669"/>
    <property type="project" value="UniProtKB-KW"/>
</dbReference>
<dbReference type="KEGG" id="emc:129342263"/>
<dbReference type="InterPro" id="IPR042970">
    <property type="entry name" value="NUDT18_NUDIX"/>
</dbReference>
<evidence type="ECO:0000256" key="17">
    <source>
        <dbReference type="ARBA" id="ARBA00083158"/>
    </source>
</evidence>
<feature type="region of interest" description="Disordered" evidence="19">
    <location>
        <begin position="1"/>
        <end position="28"/>
    </location>
</feature>
<comment type="similarity">
    <text evidence="3 18">Belongs to the Nudix hydrolase family.</text>
</comment>
<dbReference type="PROSITE" id="PS51462">
    <property type="entry name" value="NUDIX"/>
    <property type="match status" value="1"/>
</dbReference>
<evidence type="ECO:0000313" key="21">
    <source>
        <dbReference type="Proteomes" id="UP001190640"/>
    </source>
</evidence>
<comment type="catalytic activity">
    <reaction evidence="9">
        <text>8-oxo-dADP + H2O = 8-oxo-dAMP + phosphate + H(+)</text>
        <dbReference type="Rhea" id="RHEA:35219"/>
        <dbReference type="ChEBI" id="CHEBI:15377"/>
        <dbReference type="ChEBI" id="CHEBI:15378"/>
        <dbReference type="ChEBI" id="CHEBI:43474"/>
        <dbReference type="ChEBI" id="CHEBI:71361"/>
        <dbReference type="ChEBI" id="CHEBI:71362"/>
    </reaction>
    <physiologicalReaction direction="left-to-right" evidence="9">
        <dbReference type="Rhea" id="RHEA:35220"/>
    </physiologicalReaction>
</comment>
<evidence type="ECO:0000256" key="5">
    <source>
        <dbReference type="ARBA" id="ARBA00022801"/>
    </source>
</evidence>
<evidence type="ECO:0000256" key="18">
    <source>
        <dbReference type="RuleBase" id="RU003476"/>
    </source>
</evidence>
<evidence type="ECO:0000256" key="8">
    <source>
        <dbReference type="ARBA" id="ARBA00050269"/>
    </source>
</evidence>
<evidence type="ECO:0000256" key="3">
    <source>
        <dbReference type="ARBA" id="ARBA00005582"/>
    </source>
</evidence>
<dbReference type="InterPro" id="IPR020476">
    <property type="entry name" value="Nudix_hydrolase"/>
</dbReference>
<evidence type="ECO:0000256" key="13">
    <source>
        <dbReference type="ARBA" id="ARBA00066482"/>
    </source>
</evidence>
<dbReference type="PRINTS" id="PR00502">
    <property type="entry name" value="NUDIXFAMILY"/>
</dbReference>
<reference evidence="22" key="1">
    <citation type="submission" date="2025-08" db="UniProtKB">
        <authorList>
            <consortium name="RefSeq"/>
        </authorList>
    </citation>
    <scope>IDENTIFICATION</scope>
    <source>
        <tissue evidence="22">Blood</tissue>
    </source>
</reference>
<evidence type="ECO:0000256" key="15">
    <source>
        <dbReference type="ARBA" id="ARBA00076305"/>
    </source>
</evidence>
<gene>
    <name evidence="22" type="primary">NUDT18</name>
</gene>
<keyword evidence="21" id="KW-1185">Reference proteome</keyword>
<dbReference type="Pfam" id="PF00293">
    <property type="entry name" value="NUDIX"/>
    <property type="match status" value="1"/>
</dbReference>
<comment type="catalytic activity">
    <reaction evidence="8">
        <text>8-oxo-dGDP + H2O = 8-oxo-dGMP + phosphate + H(+)</text>
        <dbReference type="Rhea" id="RHEA:32063"/>
        <dbReference type="ChEBI" id="CHEBI:15377"/>
        <dbReference type="ChEBI" id="CHEBI:15378"/>
        <dbReference type="ChEBI" id="CHEBI:43474"/>
        <dbReference type="ChEBI" id="CHEBI:63224"/>
        <dbReference type="ChEBI" id="CHEBI:63715"/>
        <dbReference type="EC" id="3.6.1.58"/>
    </reaction>
    <physiologicalReaction direction="left-to-right" evidence="8">
        <dbReference type="Rhea" id="RHEA:32064"/>
    </physiologicalReaction>
</comment>
<dbReference type="FunFam" id="3.90.79.10:FF:000080">
    <property type="entry name" value="8-oxo-dGDP phosphatase NUDT18"/>
    <property type="match status" value="1"/>
</dbReference>
<evidence type="ECO:0000256" key="7">
    <source>
        <dbReference type="ARBA" id="ARBA00023211"/>
    </source>
</evidence>
<evidence type="ECO:0000313" key="22">
    <source>
        <dbReference type="RefSeq" id="XP_054853918.1"/>
    </source>
</evidence>
<comment type="cofactor">
    <cofactor evidence="2">
        <name>Mg(2+)</name>
        <dbReference type="ChEBI" id="CHEBI:18420"/>
    </cofactor>
</comment>
<evidence type="ECO:0000256" key="1">
    <source>
        <dbReference type="ARBA" id="ARBA00001936"/>
    </source>
</evidence>
<dbReference type="PANTHER" id="PTHR22769:SF56">
    <property type="entry name" value="8-OXO-DGDP PHOSPHATASE NUDT18"/>
    <property type="match status" value="1"/>
</dbReference>